<feature type="domain" description="UPF0033" evidence="1">
    <location>
        <begin position="4"/>
        <end position="71"/>
    </location>
</feature>
<dbReference type="InterPro" id="IPR036868">
    <property type="entry name" value="TusA-like_sf"/>
</dbReference>
<sequence length="75" mass="8904">MPIIVNLLKLRCPDVIMMLRKKTRKLEKGQKILVLTDDKFSNTDIILFCRFMKHKLLSSSLNKIPYTYLIKVHTR</sequence>
<dbReference type="AlphaFoldDB" id="A0A451CXA3"/>
<dbReference type="InterPro" id="IPR001455">
    <property type="entry name" value="TusA-like"/>
</dbReference>
<dbReference type="Proteomes" id="UP000294466">
    <property type="component" value="Chromosome"/>
</dbReference>
<accession>A0A451CXA3</accession>
<organism evidence="2 3">
    <name type="scientific">Buchnera aphidicola</name>
    <name type="common">Cinara cf. splendens/pseudotsugae 3390</name>
    <dbReference type="NCBI Taxonomy" id="2518980"/>
    <lineage>
        <taxon>Bacteria</taxon>
        <taxon>Pseudomonadati</taxon>
        <taxon>Pseudomonadota</taxon>
        <taxon>Gammaproteobacteria</taxon>
        <taxon>Enterobacterales</taxon>
        <taxon>Erwiniaceae</taxon>
        <taxon>Buchnera</taxon>
    </lineage>
</organism>
<dbReference type="Pfam" id="PF01206">
    <property type="entry name" value="TusA"/>
    <property type="match status" value="1"/>
</dbReference>
<dbReference type="NCBIfam" id="NF001423">
    <property type="entry name" value="PRK00299.1"/>
    <property type="match status" value="1"/>
</dbReference>
<dbReference type="RefSeq" id="WP_154060878.1">
    <property type="nucleotide sequence ID" value="NZ_LR217692.1"/>
</dbReference>
<evidence type="ECO:0000313" key="2">
    <source>
        <dbReference type="EMBL" id="VFP77861.1"/>
    </source>
</evidence>
<evidence type="ECO:0000259" key="1">
    <source>
        <dbReference type="Pfam" id="PF01206"/>
    </source>
</evidence>
<evidence type="ECO:0000313" key="3">
    <source>
        <dbReference type="Proteomes" id="UP000294466"/>
    </source>
</evidence>
<reference evidence="2 3" key="1">
    <citation type="submission" date="2019-02" db="EMBL/GenBank/DDBJ databases">
        <authorList>
            <person name="Manzano-Marin A."/>
            <person name="Manzano-Marin A."/>
        </authorList>
    </citation>
    <scope>NUCLEOTIDE SEQUENCE [LARGE SCALE GENOMIC DNA]</scope>
    <source>
        <strain evidence="2 3">BuCisplendens/pseudotsugae</strain>
    </source>
</reference>
<dbReference type="SUPFAM" id="SSF64307">
    <property type="entry name" value="SirA-like"/>
    <property type="match status" value="1"/>
</dbReference>
<proteinExistence type="predicted"/>
<dbReference type="EMBL" id="LR217692">
    <property type="protein sequence ID" value="VFP77861.1"/>
    <property type="molecule type" value="Genomic_DNA"/>
</dbReference>
<protein>
    <submittedName>
        <fullName evidence="2">Sulfur carrier protein TusA</fullName>
    </submittedName>
</protein>
<gene>
    <name evidence="2" type="primary">tusA</name>
    <name evidence="2" type="ORF">BUCISPPS3390_288</name>
</gene>
<name>A0A451CXA3_9GAMM</name>
<dbReference type="OrthoDB" id="9797352at2"/>
<dbReference type="Gene3D" id="3.30.110.40">
    <property type="entry name" value="TusA-like domain"/>
    <property type="match status" value="1"/>
</dbReference>